<dbReference type="Gene3D" id="2.170.130.10">
    <property type="entry name" value="TonB-dependent receptor, plug domain"/>
    <property type="match status" value="1"/>
</dbReference>
<evidence type="ECO:0000259" key="15">
    <source>
        <dbReference type="Pfam" id="PF07715"/>
    </source>
</evidence>
<feature type="chain" id="PRO_5008067375" evidence="13">
    <location>
        <begin position="34"/>
        <end position="783"/>
    </location>
</feature>
<evidence type="ECO:0000256" key="3">
    <source>
        <dbReference type="ARBA" id="ARBA00022448"/>
    </source>
</evidence>
<feature type="compositionally biased region" description="Polar residues" evidence="12">
    <location>
        <begin position="54"/>
        <end position="71"/>
    </location>
</feature>
<dbReference type="EMBL" id="LUUH01000099">
    <property type="protein sequence ID" value="OAH97534.1"/>
    <property type="molecule type" value="Genomic_DNA"/>
</dbReference>
<evidence type="ECO:0000256" key="11">
    <source>
        <dbReference type="RuleBase" id="RU003357"/>
    </source>
</evidence>
<feature type="domain" description="TonB-dependent receptor plug" evidence="15">
    <location>
        <begin position="103"/>
        <end position="203"/>
    </location>
</feature>
<proteinExistence type="inferred from homology"/>
<evidence type="ECO:0000256" key="7">
    <source>
        <dbReference type="ARBA" id="ARBA00023136"/>
    </source>
</evidence>
<accession>A0A177LWY1</accession>
<dbReference type="PANTHER" id="PTHR32552:SF84">
    <property type="entry name" value="TONB-DEPENDENT RECEPTOR-RELATED"/>
    <property type="match status" value="1"/>
</dbReference>
<keyword evidence="6 11" id="KW-0798">TonB box</keyword>
<keyword evidence="13" id="KW-0732">Signal</keyword>
<evidence type="ECO:0000256" key="2">
    <source>
        <dbReference type="ARBA" id="ARBA00009810"/>
    </source>
</evidence>
<dbReference type="Pfam" id="PF07715">
    <property type="entry name" value="Plug"/>
    <property type="match status" value="1"/>
</dbReference>
<dbReference type="PROSITE" id="PS52016">
    <property type="entry name" value="TONB_DEPENDENT_REC_3"/>
    <property type="match status" value="1"/>
</dbReference>
<dbReference type="RefSeq" id="WP_064038593.1">
    <property type="nucleotide sequence ID" value="NZ_LUUH01000099.1"/>
</dbReference>
<protein>
    <submittedName>
        <fullName evidence="16">TonB-dependent receptor</fullName>
    </submittedName>
</protein>
<evidence type="ECO:0000256" key="5">
    <source>
        <dbReference type="ARBA" id="ARBA00022692"/>
    </source>
</evidence>
<evidence type="ECO:0000256" key="12">
    <source>
        <dbReference type="SAM" id="MobiDB-lite"/>
    </source>
</evidence>
<evidence type="ECO:0000256" key="4">
    <source>
        <dbReference type="ARBA" id="ARBA00022452"/>
    </source>
</evidence>
<dbReference type="InterPro" id="IPR036942">
    <property type="entry name" value="Beta-barrel_TonB_sf"/>
</dbReference>
<organism evidence="16 17">
    <name type="scientific">Methylomonas methanica</name>
    <dbReference type="NCBI Taxonomy" id="421"/>
    <lineage>
        <taxon>Bacteria</taxon>
        <taxon>Pseudomonadati</taxon>
        <taxon>Pseudomonadota</taxon>
        <taxon>Gammaproteobacteria</taxon>
        <taxon>Methylococcales</taxon>
        <taxon>Methylococcaceae</taxon>
        <taxon>Methylomonas</taxon>
    </lineage>
</organism>
<evidence type="ECO:0000256" key="9">
    <source>
        <dbReference type="ARBA" id="ARBA00023237"/>
    </source>
</evidence>
<dbReference type="InterPro" id="IPR037066">
    <property type="entry name" value="Plug_dom_sf"/>
</dbReference>
<keyword evidence="8 16" id="KW-0675">Receptor</keyword>
<dbReference type="InterPro" id="IPR010105">
    <property type="entry name" value="TonB_sidphr_rcpt"/>
</dbReference>
<dbReference type="InterPro" id="IPR000531">
    <property type="entry name" value="Beta-barrel_TonB"/>
</dbReference>
<comment type="similarity">
    <text evidence="2 10 11">Belongs to the TonB-dependent receptor family.</text>
</comment>
<evidence type="ECO:0000256" key="1">
    <source>
        <dbReference type="ARBA" id="ARBA00004571"/>
    </source>
</evidence>
<evidence type="ECO:0000313" key="17">
    <source>
        <dbReference type="Proteomes" id="UP000077763"/>
    </source>
</evidence>
<comment type="subcellular location">
    <subcellularLocation>
        <location evidence="1 10">Cell outer membrane</location>
        <topology evidence="1 10">Multi-pass membrane protein</topology>
    </subcellularLocation>
</comment>
<evidence type="ECO:0000256" key="13">
    <source>
        <dbReference type="SAM" id="SignalP"/>
    </source>
</evidence>
<feature type="region of interest" description="Disordered" evidence="12">
    <location>
        <begin position="34"/>
        <end position="103"/>
    </location>
</feature>
<keyword evidence="7 10" id="KW-0472">Membrane</keyword>
<dbReference type="SUPFAM" id="SSF56935">
    <property type="entry name" value="Porins"/>
    <property type="match status" value="1"/>
</dbReference>
<evidence type="ECO:0000256" key="6">
    <source>
        <dbReference type="ARBA" id="ARBA00023077"/>
    </source>
</evidence>
<dbReference type="GO" id="GO:0015344">
    <property type="term" value="F:siderophore uptake transmembrane transporter activity"/>
    <property type="evidence" value="ECO:0007669"/>
    <property type="project" value="TreeGrafter"/>
</dbReference>
<sequence>MKKTKLQDFPVTQTSQLAGVAALLLTLHGIAHAAEPSPTGDLKASEKSSKNKTTKAVSQTQTSDSATTLDTVTVAGSVPLNPPNQKPQLDTEAATGSRLGLTPRETPASITIIDRATFEKRGAQTTQEALEKAPGILVSSQPGSAGSVSMRGFTGAQITQLFNGITVQYDVVAARPIDSWITDRVEVLGGPSTFLYGQGAVGGSVNYVSKIAHRGPDEHHGLVSLGEYLNRRASYGFNGQLGNTDNWLQADISYLGSEGYIDNTEADSGVMSFSLLSDITSKLSHTIAFEHQMEDRDSYWGTPVLNPVVNGRIVPWGSEGLGPMEGQIDPGTRFKNYNATGSVFDQQVFWLRDIVDYQLSDNTQFKNTFYYYKADRQYLNVEGYDWNSTNSRITRNLSFAVNHDQALVGNRFEIVHSTNWFSLPSKISAGVDIAYNKQTRAPSMESSSGTVSVVDPYNFSTGTYYDNPLATGPISNARNELYTVAGYAENRLTLVPDLNLITGVRVDDIRLDAKNLRTSFVPPTATNPAAFGRRWTAVTWRAALMYDITSTFNVYAQYSTAADPPSGILTTGTFAALQDFDLTTGRQAEVGTKFDFWDGKGSATLAGYYIERKNLSMTDPTDRNRQLPIGAQSSGGVEANIGVQLTDEWSVQGNMAYVDAQYDKFLQTVGTSTVSRKGNRPTNVAKWVANAWLTWDFDADWQWNFGSRYVGDRFVDTANLIKAPAYAVFDTQLSWKFNPKATVTARVKNLSDEQYVEWGNGGNAPLFFVAAPRTFMMELKVDF</sequence>
<dbReference type="Pfam" id="PF00593">
    <property type="entry name" value="TonB_dep_Rec_b-barrel"/>
    <property type="match status" value="1"/>
</dbReference>
<dbReference type="Proteomes" id="UP000077763">
    <property type="component" value="Unassembled WGS sequence"/>
</dbReference>
<dbReference type="AlphaFoldDB" id="A0A177LWY1"/>
<dbReference type="InterPro" id="IPR039426">
    <property type="entry name" value="TonB-dep_rcpt-like"/>
</dbReference>
<gene>
    <name evidence="16" type="ORF">A1353_02705</name>
</gene>
<evidence type="ECO:0000256" key="10">
    <source>
        <dbReference type="PROSITE-ProRule" id="PRU01360"/>
    </source>
</evidence>
<dbReference type="PANTHER" id="PTHR32552">
    <property type="entry name" value="FERRICHROME IRON RECEPTOR-RELATED"/>
    <property type="match status" value="1"/>
</dbReference>
<keyword evidence="5 10" id="KW-0812">Transmembrane</keyword>
<keyword evidence="3 10" id="KW-0813">Transport</keyword>
<name>A0A177LWY1_METMH</name>
<feature type="signal peptide" evidence="13">
    <location>
        <begin position="1"/>
        <end position="33"/>
    </location>
</feature>
<dbReference type="CDD" id="cd01347">
    <property type="entry name" value="ligand_gated_channel"/>
    <property type="match status" value="1"/>
</dbReference>
<dbReference type="InterPro" id="IPR012910">
    <property type="entry name" value="Plug_dom"/>
</dbReference>
<evidence type="ECO:0000256" key="8">
    <source>
        <dbReference type="ARBA" id="ARBA00023170"/>
    </source>
</evidence>
<reference evidence="16 17" key="1">
    <citation type="submission" date="2016-03" db="EMBL/GenBank/DDBJ databases">
        <authorList>
            <person name="Ploux O."/>
        </authorList>
    </citation>
    <scope>NUCLEOTIDE SEQUENCE [LARGE SCALE GENOMIC DNA]</scope>
    <source>
        <strain evidence="16 17">R-45371</strain>
    </source>
</reference>
<dbReference type="GO" id="GO:0009279">
    <property type="term" value="C:cell outer membrane"/>
    <property type="evidence" value="ECO:0007669"/>
    <property type="project" value="UniProtKB-SubCell"/>
</dbReference>
<keyword evidence="9 10" id="KW-0998">Cell outer membrane</keyword>
<dbReference type="Gene3D" id="2.40.170.20">
    <property type="entry name" value="TonB-dependent receptor, beta-barrel domain"/>
    <property type="match status" value="1"/>
</dbReference>
<keyword evidence="4 10" id="KW-1134">Transmembrane beta strand</keyword>
<dbReference type="GO" id="GO:0015891">
    <property type="term" value="P:siderophore transport"/>
    <property type="evidence" value="ECO:0007669"/>
    <property type="project" value="InterPro"/>
</dbReference>
<dbReference type="NCBIfam" id="TIGR01783">
    <property type="entry name" value="TonB-siderophor"/>
    <property type="match status" value="1"/>
</dbReference>
<comment type="caution">
    <text evidence="16">The sequence shown here is derived from an EMBL/GenBank/DDBJ whole genome shotgun (WGS) entry which is preliminary data.</text>
</comment>
<dbReference type="GO" id="GO:0038023">
    <property type="term" value="F:signaling receptor activity"/>
    <property type="evidence" value="ECO:0007669"/>
    <property type="project" value="InterPro"/>
</dbReference>
<evidence type="ECO:0000259" key="14">
    <source>
        <dbReference type="Pfam" id="PF00593"/>
    </source>
</evidence>
<evidence type="ECO:0000313" key="16">
    <source>
        <dbReference type="EMBL" id="OAH97534.1"/>
    </source>
</evidence>
<feature type="domain" description="TonB-dependent receptor-like beta-barrel" evidence="14">
    <location>
        <begin position="333"/>
        <end position="750"/>
    </location>
</feature>